<dbReference type="AlphaFoldDB" id="A0A835DSA7"/>
<dbReference type="OrthoDB" id="1863935at2759"/>
<evidence type="ECO:0000259" key="2">
    <source>
        <dbReference type="Pfam" id="PF03478"/>
    </source>
</evidence>
<dbReference type="SUPFAM" id="SSF50965">
    <property type="entry name" value="Galactose oxidase, central domain"/>
    <property type="match status" value="1"/>
</dbReference>
<keyword evidence="4" id="KW-1185">Reference proteome</keyword>
<dbReference type="Proteomes" id="UP000655225">
    <property type="component" value="Unassembled WGS sequence"/>
</dbReference>
<feature type="region of interest" description="Disordered" evidence="1">
    <location>
        <begin position="712"/>
        <end position="736"/>
    </location>
</feature>
<protein>
    <recommendedName>
        <fullName evidence="2">KIB1-4 beta-propeller domain-containing protein</fullName>
    </recommendedName>
</protein>
<sequence>MQQVTSLRPPAPGPAPWLVIPHGKTSKDQTFYSILEPEKNYLRRIPEFRRKFCWASDHGWMVMSDDEDSADDHYFLWNPVSLETIQLPPLSLKTREQSYKCTLSSPPSNPDCMVLFFGTRIRVILFCRPRDQQWTKRDYDEETEKDIIRGAVGFKGKIYALTFTWTRLVVIDAVKPDHLSIRLLEAKKPKLPPNTRTLKQYLMESCGELFVVYKIFLFLSCNEISTIEAFRMDFYQLQWVKAENLDDRVFFLGENGSMSCYATELRVRGGCTYFTFPRDKSLYKFNQEDGAVSVSLPCPNLPTPWFSPTWVMPNLRQEDVHPKIEEEENDEKEMEDMKDEGQEGLVRVTAVVKERNWFDLPWDILTLIAGRLLLVDYMYFRSTCRTCRLVAPPIQWRTASVGLEMESLSPWLMFLKKEDGNCNFIDPKHNDTYLMNISELFGATIRFSKGGWLLMSQGDHSMFFFNPFTRSKIQLPDLHRECYIFSGISFSSLPTSSDCVVFCISEMIAYFICKGDEDWNHFYIDYKIFMPYANNPVFYNEAFYCLGEEGKVGVFDLRNEFSWTVLAKPEKPCTSIYHYYLAECDGELLSVFVGYMGNFVEVFRLNCSMMAWIKVKSLGNHMLFISHSSSISAVAKTPEMANKIYFSKFRSDSIVYYSLETGRFHSFGSEHSMMNFYDLREHVYCGWIEPRSEKRSHWLVFMLEKSNNRYKKKTKPDDHIQLTPGGSKVGRQIRNE</sequence>
<reference evidence="3 4" key="1">
    <citation type="submission" date="2020-04" db="EMBL/GenBank/DDBJ databases">
        <title>Plant Genome Project.</title>
        <authorList>
            <person name="Zhang R.-G."/>
        </authorList>
    </citation>
    <scope>NUCLEOTIDE SEQUENCE [LARGE SCALE GENOMIC DNA]</scope>
    <source>
        <strain evidence="3">YNK0</strain>
        <tissue evidence="3">Leaf</tissue>
    </source>
</reference>
<comment type="caution">
    <text evidence="3">The sequence shown here is derived from an EMBL/GenBank/DDBJ whole genome shotgun (WGS) entry which is preliminary data.</text>
</comment>
<accession>A0A835DSA7</accession>
<name>A0A835DSA7_TETSI</name>
<evidence type="ECO:0000256" key="1">
    <source>
        <dbReference type="SAM" id="MobiDB-lite"/>
    </source>
</evidence>
<dbReference type="InterPro" id="IPR005174">
    <property type="entry name" value="KIB1-4_b-propeller"/>
</dbReference>
<organism evidence="3 4">
    <name type="scientific">Tetracentron sinense</name>
    <name type="common">Spur-leaf</name>
    <dbReference type="NCBI Taxonomy" id="13715"/>
    <lineage>
        <taxon>Eukaryota</taxon>
        <taxon>Viridiplantae</taxon>
        <taxon>Streptophyta</taxon>
        <taxon>Embryophyta</taxon>
        <taxon>Tracheophyta</taxon>
        <taxon>Spermatophyta</taxon>
        <taxon>Magnoliopsida</taxon>
        <taxon>Trochodendrales</taxon>
        <taxon>Trochodendraceae</taxon>
        <taxon>Tetracentron</taxon>
    </lineage>
</organism>
<feature type="domain" description="KIB1-4 beta-propeller" evidence="2">
    <location>
        <begin position="426"/>
        <end position="656"/>
    </location>
</feature>
<dbReference type="PANTHER" id="PTHR33127:SF5">
    <property type="entry name" value="TRANSMEMBRANE PROTEIN"/>
    <property type="match status" value="1"/>
</dbReference>
<feature type="domain" description="KIB1-4 beta-propeller" evidence="2">
    <location>
        <begin position="31"/>
        <end position="283"/>
    </location>
</feature>
<gene>
    <name evidence="3" type="ORF">HHK36_003269</name>
</gene>
<evidence type="ECO:0000313" key="4">
    <source>
        <dbReference type="Proteomes" id="UP000655225"/>
    </source>
</evidence>
<dbReference type="InterPro" id="IPR011043">
    <property type="entry name" value="Gal_Oxase/kelch_b-propeller"/>
</dbReference>
<dbReference type="OMA" id="LMSWERV"/>
<evidence type="ECO:0000313" key="3">
    <source>
        <dbReference type="EMBL" id="KAF8410732.1"/>
    </source>
</evidence>
<dbReference type="EMBL" id="JABCRI010000002">
    <property type="protein sequence ID" value="KAF8410732.1"/>
    <property type="molecule type" value="Genomic_DNA"/>
</dbReference>
<proteinExistence type="predicted"/>
<dbReference type="PANTHER" id="PTHR33127">
    <property type="entry name" value="TRANSMEMBRANE PROTEIN"/>
    <property type="match status" value="1"/>
</dbReference>
<dbReference type="Pfam" id="PF03478">
    <property type="entry name" value="Beta-prop_KIB1-4"/>
    <property type="match status" value="2"/>
</dbReference>